<accession>A0AAV8P1B4</accession>
<keyword evidence="2" id="KW-1185">Reference proteome</keyword>
<evidence type="ECO:0000313" key="2">
    <source>
        <dbReference type="Proteomes" id="UP001222027"/>
    </source>
</evidence>
<dbReference type="EMBL" id="JAQQAF010000009">
    <property type="protein sequence ID" value="KAJ8461021.1"/>
    <property type="molecule type" value="Genomic_DNA"/>
</dbReference>
<dbReference type="AlphaFoldDB" id="A0AAV8P1B4"/>
<protein>
    <submittedName>
        <fullName evidence="1">Uncharacterized protein</fullName>
    </submittedName>
</protein>
<organism evidence="1 2">
    <name type="scientific">Ensete ventricosum</name>
    <name type="common">Abyssinian banana</name>
    <name type="synonym">Musa ensete</name>
    <dbReference type="NCBI Taxonomy" id="4639"/>
    <lineage>
        <taxon>Eukaryota</taxon>
        <taxon>Viridiplantae</taxon>
        <taxon>Streptophyta</taxon>
        <taxon>Embryophyta</taxon>
        <taxon>Tracheophyta</taxon>
        <taxon>Spermatophyta</taxon>
        <taxon>Magnoliopsida</taxon>
        <taxon>Liliopsida</taxon>
        <taxon>Zingiberales</taxon>
        <taxon>Musaceae</taxon>
        <taxon>Ensete</taxon>
    </lineage>
</organism>
<dbReference type="Proteomes" id="UP001222027">
    <property type="component" value="Unassembled WGS sequence"/>
</dbReference>
<gene>
    <name evidence="1" type="ORF">OPV22_033947</name>
</gene>
<sequence length="70" mass="7493">MDVKCNHCLHCGPGNPCGHQLRFCAIKEDGCEGAVKKQKRVGWTSASSANSLTDSNDFEKSLGIAADSHM</sequence>
<proteinExistence type="predicted"/>
<evidence type="ECO:0000313" key="1">
    <source>
        <dbReference type="EMBL" id="KAJ8461021.1"/>
    </source>
</evidence>
<name>A0AAV8P1B4_ENSVE</name>
<reference evidence="1 2" key="1">
    <citation type="submission" date="2022-12" db="EMBL/GenBank/DDBJ databases">
        <title>Chromosome-scale assembly of the Ensete ventricosum genome.</title>
        <authorList>
            <person name="Dussert Y."/>
            <person name="Stocks J."/>
            <person name="Wendawek A."/>
            <person name="Woldeyes F."/>
            <person name="Nichols R.A."/>
            <person name="Borrell J.S."/>
        </authorList>
    </citation>
    <scope>NUCLEOTIDE SEQUENCE [LARGE SCALE GENOMIC DNA]</scope>
    <source>
        <strain evidence="2">cv. Maze</strain>
        <tissue evidence="1">Seeds</tissue>
    </source>
</reference>
<comment type="caution">
    <text evidence="1">The sequence shown here is derived from an EMBL/GenBank/DDBJ whole genome shotgun (WGS) entry which is preliminary data.</text>
</comment>